<name>A0A0J8GEM5_9LIST</name>
<protein>
    <recommendedName>
        <fullName evidence="3">DUF2247 domain-containing protein</fullName>
    </recommendedName>
</protein>
<reference evidence="1 2" key="1">
    <citation type="journal article" date="2015" name="Genome Biol. Evol.">
        <title>Comparative Genomics of Listeria Sensu Lato: Genus-Wide Differences in Evolutionary Dynamics and the Progressive Gain of Complex, Potentially Pathogenicity-Related Traits through Lateral Gene Transfer.</title>
        <authorList>
            <person name="Chiara M."/>
            <person name="Caruso M."/>
            <person name="D'Erchia A.M."/>
            <person name="Manzari C."/>
            <person name="Fraccalvieri R."/>
            <person name="Goffredo E."/>
            <person name="Latorre L."/>
            <person name="Miccolupo A."/>
            <person name="Padalino I."/>
            <person name="Santagada G."/>
            <person name="Chiocco D."/>
            <person name="Pesole G."/>
            <person name="Horner D.S."/>
            <person name="Parisi A."/>
        </authorList>
    </citation>
    <scope>NUCLEOTIDE SEQUENCE [LARGE SCALE GENOMIC DNA]</scope>
    <source>
        <strain evidence="1 2">1991</strain>
    </source>
</reference>
<dbReference type="Pfam" id="PF10004">
    <property type="entry name" value="DUF2247"/>
    <property type="match status" value="1"/>
</dbReference>
<comment type="caution">
    <text evidence="1">The sequence shown here is derived from an EMBL/GenBank/DDBJ whole genome shotgun (WGS) entry which is preliminary data.</text>
</comment>
<dbReference type="EMBL" id="AZHO01000021">
    <property type="protein sequence ID" value="KMT59233.1"/>
    <property type="molecule type" value="Genomic_DNA"/>
</dbReference>
<keyword evidence="2" id="KW-1185">Reference proteome</keyword>
<evidence type="ECO:0008006" key="3">
    <source>
        <dbReference type="Google" id="ProtNLM"/>
    </source>
</evidence>
<gene>
    <name evidence="1" type="ORF">X560_1774</name>
</gene>
<sequence>MNYIDEFKKNDIPFSWRELKIGRWGYSDKEFYLQSILDDEFVMKYTLDYLSKNEKEENSYVWELGSLFSPYDENEIYRLLNLIAISNEKDLMSYYRWRWILVNNLLKKILDKDYVNALLEISEFWLDLKSPIDMPYQYQGVENKLTPQEFYTKEHLCKVISDHKKWLEVEKKNLN</sequence>
<organism evidence="1 2">
    <name type="scientific">Listeria fleischmannii 1991</name>
    <dbReference type="NCBI Taxonomy" id="1430899"/>
    <lineage>
        <taxon>Bacteria</taxon>
        <taxon>Bacillati</taxon>
        <taxon>Bacillota</taxon>
        <taxon>Bacilli</taxon>
        <taxon>Bacillales</taxon>
        <taxon>Listeriaceae</taxon>
        <taxon>Listeria</taxon>
    </lineage>
</organism>
<dbReference type="InterPro" id="IPR016630">
    <property type="entry name" value="UCP015278"/>
</dbReference>
<accession>A0A0J8GEM5</accession>
<dbReference type="AlphaFoldDB" id="A0A0J8GEM5"/>
<proteinExistence type="predicted"/>
<dbReference type="Proteomes" id="UP000052258">
    <property type="component" value="Unassembled WGS sequence"/>
</dbReference>
<evidence type="ECO:0000313" key="1">
    <source>
        <dbReference type="EMBL" id="KMT59233.1"/>
    </source>
</evidence>
<dbReference type="RefSeq" id="WP_059140097.1">
    <property type="nucleotide sequence ID" value="NZ_KQ130616.1"/>
</dbReference>
<evidence type="ECO:0000313" key="2">
    <source>
        <dbReference type="Proteomes" id="UP000052258"/>
    </source>
</evidence>
<dbReference type="OrthoDB" id="2181438at2"/>
<dbReference type="PATRIC" id="fig|1430899.3.peg.1811"/>